<feature type="domain" description="G-patch" evidence="3">
    <location>
        <begin position="953"/>
        <end position="997"/>
    </location>
</feature>
<feature type="compositionally biased region" description="Basic and acidic residues" evidence="2">
    <location>
        <begin position="520"/>
        <end position="532"/>
    </location>
</feature>
<feature type="region of interest" description="Disordered" evidence="2">
    <location>
        <begin position="925"/>
        <end position="945"/>
    </location>
</feature>
<feature type="coiled-coil region" evidence="1">
    <location>
        <begin position="338"/>
        <end position="365"/>
    </location>
</feature>
<feature type="compositionally biased region" description="Low complexity" evidence="2">
    <location>
        <begin position="682"/>
        <end position="694"/>
    </location>
</feature>
<reference evidence="5 6" key="1">
    <citation type="journal article" date="2017" name="Mol. Ecol.">
        <title>Comparative and population genomic landscape of Phellinus noxius: A hypervariable fungus causing root rot in trees.</title>
        <authorList>
            <person name="Chung C.L."/>
            <person name="Lee T.J."/>
            <person name="Akiba M."/>
            <person name="Lee H.H."/>
            <person name="Kuo T.H."/>
            <person name="Liu D."/>
            <person name="Ke H.M."/>
            <person name="Yokoi T."/>
            <person name="Roa M.B."/>
            <person name="Lu M.J."/>
            <person name="Chang Y.Y."/>
            <person name="Ann P.J."/>
            <person name="Tsai J.N."/>
            <person name="Chen C.Y."/>
            <person name="Tzean S.S."/>
            <person name="Ota Y."/>
            <person name="Hattori T."/>
            <person name="Sahashi N."/>
            <person name="Liou R.F."/>
            <person name="Kikuchi T."/>
            <person name="Tsai I.J."/>
        </authorList>
    </citation>
    <scope>NUCLEOTIDE SEQUENCE [LARGE SCALE GENOMIC DNA]</scope>
    <source>
        <strain evidence="5 6">FFPRI411160</strain>
    </source>
</reference>
<dbReference type="InterPro" id="IPR001374">
    <property type="entry name" value="R3H_dom"/>
</dbReference>
<organism evidence="5 6">
    <name type="scientific">Pyrrhoderma noxium</name>
    <dbReference type="NCBI Taxonomy" id="2282107"/>
    <lineage>
        <taxon>Eukaryota</taxon>
        <taxon>Fungi</taxon>
        <taxon>Dikarya</taxon>
        <taxon>Basidiomycota</taxon>
        <taxon>Agaricomycotina</taxon>
        <taxon>Agaricomycetes</taxon>
        <taxon>Hymenochaetales</taxon>
        <taxon>Hymenochaetaceae</taxon>
        <taxon>Pyrrhoderma</taxon>
    </lineage>
</organism>
<feature type="region of interest" description="Disordered" evidence="2">
    <location>
        <begin position="520"/>
        <end position="553"/>
    </location>
</feature>
<keyword evidence="6" id="KW-1185">Reference proteome</keyword>
<evidence type="ECO:0000313" key="5">
    <source>
        <dbReference type="EMBL" id="PAV18575.1"/>
    </source>
</evidence>
<feature type="compositionally biased region" description="Gly residues" evidence="2">
    <location>
        <begin position="7"/>
        <end position="16"/>
    </location>
</feature>
<feature type="region of interest" description="Disordered" evidence="2">
    <location>
        <begin position="592"/>
        <end position="645"/>
    </location>
</feature>
<feature type="domain" description="R3H" evidence="4">
    <location>
        <begin position="838"/>
        <end position="902"/>
    </location>
</feature>
<gene>
    <name evidence="5" type="ORF">PNOK_0541700</name>
</gene>
<comment type="caution">
    <text evidence="5">The sequence shown here is derived from an EMBL/GenBank/DDBJ whole genome shotgun (WGS) entry which is preliminary data.</text>
</comment>
<evidence type="ECO:0000256" key="2">
    <source>
        <dbReference type="SAM" id="MobiDB-lite"/>
    </source>
</evidence>
<dbReference type="InterPro" id="IPR051189">
    <property type="entry name" value="Splicing_assoc_domain"/>
</dbReference>
<dbReference type="Proteomes" id="UP000217199">
    <property type="component" value="Unassembled WGS sequence"/>
</dbReference>
<dbReference type="InterPro" id="IPR000467">
    <property type="entry name" value="G_patch_dom"/>
</dbReference>
<evidence type="ECO:0000259" key="3">
    <source>
        <dbReference type="PROSITE" id="PS50174"/>
    </source>
</evidence>
<protein>
    <submittedName>
        <fullName evidence="5">R3h domain containing</fullName>
    </submittedName>
</protein>
<dbReference type="GO" id="GO:0003676">
    <property type="term" value="F:nucleic acid binding"/>
    <property type="evidence" value="ECO:0007669"/>
    <property type="project" value="UniProtKB-UniRule"/>
</dbReference>
<feature type="compositionally biased region" description="Low complexity" evidence="2">
    <location>
        <begin position="444"/>
        <end position="456"/>
    </location>
</feature>
<dbReference type="EMBL" id="NBII01000005">
    <property type="protein sequence ID" value="PAV18575.1"/>
    <property type="molecule type" value="Genomic_DNA"/>
</dbReference>
<feature type="region of interest" description="Disordered" evidence="2">
    <location>
        <begin position="418"/>
        <end position="459"/>
    </location>
</feature>
<feature type="region of interest" description="Disordered" evidence="2">
    <location>
        <begin position="676"/>
        <end position="697"/>
    </location>
</feature>
<feature type="region of interest" description="Disordered" evidence="2">
    <location>
        <begin position="77"/>
        <end position="147"/>
    </location>
</feature>
<feature type="region of interest" description="Disordered" evidence="2">
    <location>
        <begin position="286"/>
        <end position="309"/>
    </location>
</feature>
<feature type="region of interest" description="Disordered" evidence="2">
    <location>
        <begin position="1"/>
        <end position="59"/>
    </location>
</feature>
<evidence type="ECO:0000256" key="1">
    <source>
        <dbReference type="SAM" id="Coils"/>
    </source>
</evidence>
<dbReference type="Pfam" id="PF01424">
    <property type="entry name" value="R3H"/>
    <property type="match status" value="1"/>
</dbReference>
<dbReference type="PROSITE" id="PS50174">
    <property type="entry name" value="G_PATCH"/>
    <property type="match status" value="1"/>
</dbReference>
<evidence type="ECO:0000259" key="4">
    <source>
        <dbReference type="PROSITE" id="PS51061"/>
    </source>
</evidence>
<evidence type="ECO:0000313" key="6">
    <source>
        <dbReference type="Proteomes" id="UP000217199"/>
    </source>
</evidence>
<dbReference type="PROSITE" id="PS51061">
    <property type="entry name" value="R3H"/>
    <property type="match status" value="1"/>
</dbReference>
<dbReference type="InterPro" id="IPR036867">
    <property type="entry name" value="R3H_dom_sf"/>
</dbReference>
<feature type="compositionally biased region" description="Acidic residues" evidence="2">
    <location>
        <begin position="592"/>
        <end position="609"/>
    </location>
</feature>
<accession>A0A286UGH8</accession>
<keyword evidence="1" id="KW-0175">Coiled coil</keyword>
<dbReference type="STRING" id="2282107.A0A286UGH8"/>
<sequence>MSRGNRGNRGNGGNNRGSGNNNRGNGRGRGASPFRGQGRRGQNSPRANGRGRGGFSRPAYTNLDLLDYDIQQYTDVAPGYASPNRRGIGSNRGKERGRGRGRGFIQEYRTFRSSGRTPPPPRRDGNSESGTPQGRASGMSASRGLGMSAGAQANMPLWKLLSMDRPYLRPINFVPAQITPVLFQREEEILEVEEFIEPEDHVPTAAQVTRVFSHQEPPLQSQSQDAFFQAPDDPFDISESEQVMTVDFNSIATLLETSTSKPPISNQENITSSILEYVTTNTKSSLENETSRIPESSHNVTSLSSVAEPDGSRIELEKQMTTVSDELQLSTHVTESSSADAENTLNNELEDTRNLEKEIETITLQETEVEKLPFVLDPNPDPVVESRQRTESTSILFASQPLGSIIQDDEETIIYEAPNPRSSNSTPLPGNGITVPVEGTSNLPSSQTPHSQTSPTKRFDDISFSFSSLSKAREANQQQYSSRWTRRVTKKDRKAARKRMEQMGYFSTLGAALEERHLHEEEMKGERRRGSDIEWGDGDSDIDKISNGLGDMTVDQDLDPAAMARFANSMSASGMEHTRIDDLEIDEQIRIEDEDEDEGSEDDDEDSEVEAIMAAEEDRIIGELDSDDEDESDEDDISSDEDDYAFEAQLAKIRENAYSKKGKGTDLFNKRLSRLQDGLKGSGSSRVPGRGSNGYSDIDEALTWAERDEGFLDDIEDILDDNADILYGRDRSSKKSLFDAIRNGDFSSLPAKKRRDYGDDLPPDLRAQWEKDRLKKAENKRKRAAARLEASLDPFAQHKGGKKARKAMIRASKLMAEAQQEMDFSSSGRGSPAGFGSEFDIPGLIQRIRAYVSDLGNRGQMTLPPMDKTLRKQVHEIAAAFGLKSQSKGKGSGRYTTLSKTTRTGIRINEAKIGKIMRSRGEYGFREKGKGRAGPPKHREGDEVGKEAPKIGETNVGFQLLTKFGWMEGDRIGVSGGLDAPLTAIIKNTKLGLGATR</sequence>
<dbReference type="Gene3D" id="3.30.1370.50">
    <property type="entry name" value="R3H-like domain"/>
    <property type="match status" value="1"/>
</dbReference>
<dbReference type="PANTHER" id="PTHR14195">
    <property type="entry name" value="G PATCH DOMAIN CONTAINING PROTEIN 2"/>
    <property type="match status" value="1"/>
</dbReference>
<feature type="compositionally biased region" description="Polar residues" evidence="2">
    <location>
        <begin position="286"/>
        <end position="305"/>
    </location>
</feature>
<dbReference type="AlphaFoldDB" id="A0A286UGH8"/>
<feature type="compositionally biased region" description="Acidic residues" evidence="2">
    <location>
        <begin position="624"/>
        <end position="645"/>
    </location>
</feature>
<proteinExistence type="predicted"/>
<dbReference type="SUPFAM" id="SSF82708">
    <property type="entry name" value="R3H domain"/>
    <property type="match status" value="1"/>
</dbReference>
<name>A0A286UGH8_9AGAM</name>
<dbReference type="InParanoid" id="A0A286UGH8"/>
<dbReference type="OrthoDB" id="21470at2759"/>